<protein>
    <recommendedName>
        <fullName evidence="4">SAP domain-containing protein</fullName>
    </recommendedName>
</protein>
<gene>
    <name evidence="2" type="ORF">WG66_6591</name>
</gene>
<reference evidence="2 3" key="1">
    <citation type="submission" date="2015-12" db="EMBL/GenBank/DDBJ databases">
        <title>Draft genome sequence of Moniliophthora roreri, the causal agent of frosty pod rot of cacao.</title>
        <authorList>
            <person name="Aime M.C."/>
            <person name="Diaz-Valderrama J.R."/>
            <person name="Kijpornyongpan T."/>
            <person name="Phillips-Mora W."/>
        </authorList>
    </citation>
    <scope>NUCLEOTIDE SEQUENCE [LARGE SCALE GENOMIC DNA]</scope>
    <source>
        <strain evidence="2 3">MCA 2952</strain>
    </source>
</reference>
<feature type="region of interest" description="Disordered" evidence="1">
    <location>
        <begin position="74"/>
        <end position="108"/>
    </location>
</feature>
<dbReference type="AlphaFoldDB" id="A0A0W0FWW2"/>
<dbReference type="EMBL" id="LATX01001544">
    <property type="protein sequence ID" value="KTB40835.1"/>
    <property type="molecule type" value="Genomic_DNA"/>
</dbReference>
<organism evidence="2 3">
    <name type="scientific">Moniliophthora roreri</name>
    <name type="common">Frosty pod rot fungus</name>
    <name type="synonym">Monilia roreri</name>
    <dbReference type="NCBI Taxonomy" id="221103"/>
    <lineage>
        <taxon>Eukaryota</taxon>
        <taxon>Fungi</taxon>
        <taxon>Dikarya</taxon>
        <taxon>Basidiomycota</taxon>
        <taxon>Agaricomycotina</taxon>
        <taxon>Agaricomycetes</taxon>
        <taxon>Agaricomycetidae</taxon>
        <taxon>Agaricales</taxon>
        <taxon>Marasmiineae</taxon>
        <taxon>Marasmiaceae</taxon>
        <taxon>Moniliophthora</taxon>
    </lineage>
</organism>
<name>A0A0W0FWW2_MONRR</name>
<feature type="compositionally biased region" description="Basic and acidic residues" evidence="1">
    <location>
        <begin position="251"/>
        <end position="262"/>
    </location>
</feature>
<feature type="region of interest" description="Disordered" evidence="1">
    <location>
        <begin position="229"/>
        <end position="262"/>
    </location>
</feature>
<accession>A0A0W0FWW2</accession>
<evidence type="ECO:0000313" key="3">
    <source>
        <dbReference type="Proteomes" id="UP000054988"/>
    </source>
</evidence>
<feature type="region of interest" description="Disordered" evidence="1">
    <location>
        <begin position="395"/>
        <end position="418"/>
    </location>
</feature>
<proteinExistence type="predicted"/>
<evidence type="ECO:0000313" key="2">
    <source>
        <dbReference type="EMBL" id="KTB40835.1"/>
    </source>
</evidence>
<evidence type="ECO:0000256" key="1">
    <source>
        <dbReference type="SAM" id="MobiDB-lite"/>
    </source>
</evidence>
<evidence type="ECO:0008006" key="4">
    <source>
        <dbReference type="Google" id="ProtNLM"/>
    </source>
</evidence>
<dbReference type="Proteomes" id="UP000054988">
    <property type="component" value="Unassembled WGS sequence"/>
</dbReference>
<sequence length="418" mass="47245">MAPRGAKNIPAELWDKKFELPSIDENQPEGVYLYQLSLPQLKALCLRYRGSYGLKVSGNKSDLLQSLLDLSGDRQRWNSNQPAAKRTHKGQQPGSKKSSTKRGYKQRLEATGVILPPTDTTTQRVKKTRTEADMDSEMAYIKLYMSRHREYYKPMPPIAGDKLHTSKQDLATRINNIDAKLDLLVDSRTHQMPDTTDQAPLSITAPPPIIPSTSSPHPVPPLSSIVAPVPDTTSVISTGSNTTSQPPTRPIPEREHASDGDNLPRMKTLCIWPGTKHEKVLVFDQTKVPTPPSISFHKNLDKLGCLWSEANPGFNEEDCIVKIGDHRIAYQHWPTVFKHKVKHLEDRRWKKLRKTWDVWCLIGQYYTTQGKEKFWEEFTIDGKPMSQTAIADILRKRSPNSKKGRTHSHDSVDDGSSD</sequence>
<feature type="compositionally biased region" description="Basic residues" evidence="1">
    <location>
        <begin position="396"/>
        <end position="406"/>
    </location>
</feature>
<feature type="compositionally biased region" description="Polar residues" evidence="1">
    <location>
        <begin position="231"/>
        <end position="246"/>
    </location>
</feature>
<comment type="caution">
    <text evidence="2">The sequence shown here is derived from an EMBL/GenBank/DDBJ whole genome shotgun (WGS) entry which is preliminary data.</text>
</comment>